<evidence type="ECO:0000256" key="1">
    <source>
        <dbReference type="ARBA" id="ARBA00023015"/>
    </source>
</evidence>
<dbReference type="InterPro" id="IPR000792">
    <property type="entry name" value="Tscrpt_reg_LuxR_C"/>
</dbReference>
<organism evidence="5 6">
    <name type="scientific">Frankia alni (strain DSM 45986 / CECT 9034 / ACN14a)</name>
    <dbReference type="NCBI Taxonomy" id="326424"/>
    <lineage>
        <taxon>Bacteria</taxon>
        <taxon>Bacillati</taxon>
        <taxon>Actinomycetota</taxon>
        <taxon>Actinomycetes</taxon>
        <taxon>Frankiales</taxon>
        <taxon>Frankiaceae</taxon>
        <taxon>Frankia</taxon>
    </lineage>
</organism>
<proteinExistence type="predicted"/>
<dbReference type="EMBL" id="CT573213">
    <property type="protein sequence ID" value="CAJ60313.1"/>
    <property type="molecule type" value="Genomic_DNA"/>
</dbReference>
<gene>
    <name evidence="5" type="ordered locus">FRAAL1658</name>
</gene>
<dbReference type="GO" id="GO:0006355">
    <property type="term" value="P:regulation of DNA-templated transcription"/>
    <property type="evidence" value="ECO:0007669"/>
    <property type="project" value="InterPro"/>
</dbReference>
<protein>
    <submittedName>
        <fullName evidence="5">Two-component system response regulator</fullName>
    </submittedName>
</protein>
<keyword evidence="3" id="KW-0804">Transcription</keyword>
<dbReference type="Pfam" id="PF00196">
    <property type="entry name" value="GerE"/>
    <property type="match status" value="1"/>
</dbReference>
<dbReference type="PRINTS" id="PR00038">
    <property type="entry name" value="HTHLUXR"/>
</dbReference>
<accession>Q0RQ64</accession>
<dbReference type="STRING" id="326424.FRAAL1658"/>
<dbReference type="Gene3D" id="1.10.10.10">
    <property type="entry name" value="Winged helix-like DNA-binding domain superfamily/Winged helix DNA-binding domain"/>
    <property type="match status" value="1"/>
</dbReference>
<dbReference type="Proteomes" id="UP000000657">
    <property type="component" value="Chromosome"/>
</dbReference>
<dbReference type="PROSITE" id="PS00622">
    <property type="entry name" value="HTH_LUXR_1"/>
    <property type="match status" value="1"/>
</dbReference>
<dbReference type="Gene3D" id="3.30.450.40">
    <property type="match status" value="1"/>
</dbReference>
<dbReference type="InterPro" id="IPR036388">
    <property type="entry name" value="WH-like_DNA-bd_sf"/>
</dbReference>
<dbReference type="CDD" id="cd06170">
    <property type="entry name" value="LuxR_C_like"/>
    <property type="match status" value="1"/>
</dbReference>
<sequence length="340" mass="34767">MAAHPVAVRRRIDESLAALRREPSAARVTGAAPSALCAAAGFDRALISGVRGSSWLPIALHVAAPSGGAVPGEFLRDAEVTLTAAMPEAELVRRRSAVLVHHARSPCSRILRLPVELAGSDEEYVAAPIVAGGAVLGLLHADVQHSGRPLRPADRDHVQVFADGLGLLLERITLMERAYLQQDRIAQALRAVRATTAGLGSAPVRLGRAPAPATPPTLPAPSHGLGAVRAGAVSAGAVPGGAVPGGADLAGVAAAAGVAPARLDAVDAAAGPAGLTPREREVLRILAGGATNAQIAAALTVSETTVKSHVKHILRKLRATNRSEAVARYLHLARIAQRAL</sequence>
<evidence type="ECO:0000256" key="2">
    <source>
        <dbReference type="ARBA" id="ARBA00023125"/>
    </source>
</evidence>
<evidence type="ECO:0000256" key="3">
    <source>
        <dbReference type="ARBA" id="ARBA00023163"/>
    </source>
</evidence>
<dbReference type="PANTHER" id="PTHR44688:SF16">
    <property type="entry name" value="DNA-BINDING TRANSCRIPTIONAL ACTIVATOR DEVR_DOSR"/>
    <property type="match status" value="1"/>
</dbReference>
<dbReference type="HOGENOM" id="CLU_053495_0_0_11"/>
<dbReference type="SUPFAM" id="SSF55781">
    <property type="entry name" value="GAF domain-like"/>
    <property type="match status" value="1"/>
</dbReference>
<dbReference type="KEGG" id="fal:FRAAL1658"/>
<evidence type="ECO:0000313" key="5">
    <source>
        <dbReference type="EMBL" id="CAJ60313.1"/>
    </source>
</evidence>
<reference evidence="5 6" key="1">
    <citation type="journal article" date="2007" name="Genome Res.">
        <title>Genome characteristics of facultatively symbiotic Frankia sp. strains reflect host range and host plant biogeography.</title>
        <authorList>
            <person name="Normand P."/>
            <person name="Lapierre P."/>
            <person name="Tisa L.S."/>
            <person name="Gogarten J.P."/>
            <person name="Alloisio N."/>
            <person name="Bagnarol E."/>
            <person name="Bassi C.A."/>
            <person name="Berry A.M."/>
            <person name="Bickhart D.M."/>
            <person name="Choisne N."/>
            <person name="Couloux A."/>
            <person name="Cournoyer B."/>
            <person name="Cruveiller S."/>
            <person name="Daubin V."/>
            <person name="Demange N."/>
            <person name="Francino M.P."/>
            <person name="Goltsman E."/>
            <person name="Huang Y."/>
            <person name="Kopp O.R."/>
            <person name="Labarre L."/>
            <person name="Lapidus A."/>
            <person name="Lavire C."/>
            <person name="Marechal J."/>
            <person name="Martinez M."/>
            <person name="Mastronunzio J.E."/>
            <person name="Mullin B.C."/>
            <person name="Niemann J."/>
            <person name="Pujic P."/>
            <person name="Rawnsley T."/>
            <person name="Rouy Z."/>
            <person name="Schenowitz C."/>
            <person name="Sellstedt A."/>
            <person name="Tavares F."/>
            <person name="Tomkins J.P."/>
            <person name="Vallenet D."/>
            <person name="Valverde C."/>
            <person name="Wall L.G."/>
            <person name="Wang Y."/>
            <person name="Medigue C."/>
            <person name="Benson D.R."/>
        </authorList>
    </citation>
    <scope>NUCLEOTIDE SEQUENCE [LARGE SCALE GENOMIC DNA]</scope>
    <source>
        <strain evidence="6">DSM 45986 / CECT 9034 / ACN14a</strain>
    </source>
</reference>
<dbReference type="InterPro" id="IPR029016">
    <property type="entry name" value="GAF-like_dom_sf"/>
</dbReference>
<evidence type="ECO:0000313" key="6">
    <source>
        <dbReference type="Proteomes" id="UP000000657"/>
    </source>
</evidence>
<dbReference type="SMART" id="SM00421">
    <property type="entry name" value="HTH_LUXR"/>
    <property type="match status" value="1"/>
</dbReference>
<dbReference type="AlphaFoldDB" id="Q0RQ64"/>
<dbReference type="SUPFAM" id="SSF46894">
    <property type="entry name" value="C-terminal effector domain of the bipartite response regulators"/>
    <property type="match status" value="1"/>
</dbReference>
<dbReference type="GO" id="GO:0003677">
    <property type="term" value="F:DNA binding"/>
    <property type="evidence" value="ECO:0007669"/>
    <property type="project" value="UniProtKB-KW"/>
</dbReference>
<keyword evidence="6" id="KW-1185">Reference proteome</keyword>
<keyword evidence="1" id="KW-0805">Transcription regulation</keyword>
<dbReference type="PANTHER" id="PTHR44688">
    <property type="entry name" value="DNA-BINDING TRANSCRIPTIONAL ACTIVATOR DEVR_DOSR"/>
    <property type="match status" value="1"/>
</dbReference>
<dbReference type="eggNOG" id="COG2197">
    <property type="taxonomic scope" value="Bacteria"/>
</dbReference>
<keyword evidence="2" id="KW-0238">DNA-binding</keyword>
<feature type="domain" description="HTH luxR-type" evidence="4">
    <location>
        <begin position="268"/>
        <end position="333"/>
    </location>
</feature>
<dbReference type="InterPro" id="IPR016032">
    <property type="entry name" value="Sig_transdc_resp-reg_C-effctor"/>
</dbReference>
<evidence type="ECO:0000259" key="4">
    <source>
        <dbReference type="PROSITE" id="PS50043"/>
    </source>
</evidence>
<name>Q0RQ64_FRAAA</name>
<dbReference type="PROSITE" id="PS50043">
    <property type="entry name" value="HTH_LUXR_2"/>
    <property type="match status" value="1"/>
</dbReference>